<dbReference type="AlphaFoldDB" id="A0A0M2H3A5"/>
<dbReference type="SMART" id="SM00382">
    <property type="entry name" value="AAA"/>
    <property type="match status" value="1"/>
</dbReference>
<organism evidence="2 3">
    <name type="scientific">Microbacterium trichothecenolyticum</name>
    <name type="common">Aureobacterium trichothecenolyticum</name>
    <dbReference type="NCBI Taxonomy" id="69370"/>
    <lineage>
        <taxon>Bacteria</taxon>
        <taxon>Bacillati</taxon>
        <taxon>Actinomycetota</taxon>
        <taxon>Actinomycetes</taxon>
        <taxon>Micrococcales</taxon>
        <taxon>Microbacteriaceae</taxon>
        <taxon>Microbacterium</taxon>
    </lineage>
</organism>
<evidence type="ECO:0000313" key="3">
    <source>
        <dbReference type="Proteomes" id="UP000034098"/>
    </source>
</evidence>
<comment type="caution">
    <text evidence="2">The sequence shown here is derived from an EMBL/GenBank/DDBJ whole genome shotgun (WGS) entry which is preliminary data.</text>
</comment>
<protein>
    <submittedName>
        <fullName evidence="2">Putative HTH-type transcriptional regulator</fullName>
    </submittedName>
</protein>
<dbReference type="Proteomes" id="UP000034098">
    <property type="component" value="Unassembled WGS sequence"/>
</dbReference>
<gene>
    <name evidence="2" type="ORF">RS82_03359</name>
</gene>
<reference evidence="2 3" key="1">
    <citation type="submission" date="2015-02" db="EMBL/GenBank/DDBJ databases">
        <title>Draft genome sequences of ten Microbacterium spp. with emphasis on heavy metal contaminated environments.</title>
        <authorList>
            <person name="Corretto E."/>
        </authorList>
    </citation>
    <scope>NUCLEOTIDE SEQUENCE [LARGE SCALE GENOMIC DNA]</scope>
    <source>
        <strain evidence="2 3">DSM 8608</strain>
    </source>
</reference>
<feature type="domain" description="AAA+ ATPase" evidence="1">
    <location>
        <begin position="222"/>
        <end position="351"/>
    </location>
</feature>
<evidence type="ECO:0000259" key="1">
    <source>
        <dbReference type="SMART" id="SM00382"/>
    </source>
</evidence>
<accession>A0A0M2H3A5</accession>
<dbReference type="InterPro" id="IPR025139">
    <property type="entry name" value="DUF4062"/>
</dbReference>
<dbReference type="SUPFAM" id="SSF52540">
    <property type="entry name" value="P-loop containing nucleoside triphosphate hydrolases"/>
    <property type="match status" value="1"/>
</dbReference>
<sequence length="891" mass="97624">MHRCTETMAKLPRSRQYMHMTGVGHPVIRTPDQRIRVFVSSTLRELADEREAVRSAVERLRLAPVMFELGARPHPPRDLYRSYLAQSDVFIGIYGASYGWIAPDEDVSGLEDEYNLAPAGMPKLIYVKDTDTRDERLKDLIARIQADDTAAYLHFHDARDLEDHVAGDLAMLLAERFDQSRRTEPATAAEISLAARVPEPYTETIGREGELAEIRALLAGGLHRVVSLIGPGGIGKSRLAIEAAHANTDLFPDGVYFVPLEGVLEPGLLLPTIAYILGVRDTGAATLEERIAQAIGDRHVLIVLDNFEQIIDEAPVLVRLYSLAPRACFLVTSRIVLRIRGERVFEVETLETPAPDVPATLAQAQASSACVLFAERAASALPGFRLTAENAADVIGICRRLDGLPLAIELAAAKVRLLSPHDVADRLGHTLPLLSTSVRDLPDRHRTMRATIDWSVGLLADDQRAMLEDLGVFAARFSLDSVEAVGETRSWGPHTIETLAALIDASLVQRIDSGGRSVFSLLAIVREYALEALESRLAADAMRIAHADYYLDLVHRVAPRLRGAEQIDAVAELGLEVPNLRAAARHLVSMDRLDDAGDFAWTLLAYWWICGYFADVRLWMLELLEKRMPLTPRTRAIATFFPLWAELWQRPSDQVVEGLGEVVRLFTESGDEQAAAMALAAKASTRLQFADLDEEVFRAEIGEAIATLHELGDRWAESLAEVVLGQFGMLRRDIPAALEHLGRAVDIADAADDAFTRVVAGNNRARLRFVLGERDEAEAEFLLTLTLSIRLHFVDGATYGLEGMSAIAASHGDAWRAGALAAVAATIRETTGVYDIEGFAVHLAPLEALRAVDAESVEAGERAGREMGLAEAIAIALPDADADVREKVPSW</sequence>
<dbReference type="Gene3D" id="1.25.40.10">
    <property type="entry name" value="Tetratricopeptide repeat domain"/>
    <property type="match status" value="1"/>
</dbReference>
<proteinExistence type="predicted"/>
<dbReference type="InterPro" id="IPR003593">
    <property type="entry name" value="AAA+_ATPase"/>
</dbReference>
<dbReference type="InterPro" id="IPR058852">
    <property type="entry name" value="HTH_77"/>
</dbReference>
<evidence type="ECO:0000313" key="2">
    <source>
        <dbReference type="EMBL" id="KJL40743.1"/>
    </source>
</evidence>
<dbReference type="PRINTS" id="PR00364">
    <property type="entry name" value="DISEASERSIST"/>
</dbReference>
<dbReference type="Gene3D" id="3.40.50.300">
    <property type="entry name" value="P-loop containing nucleotide triphosphate hydrolases"/>
    <property type="match status" value="1"/>
</dbReference>
<keyword evidence="3" id="KW-1185">Reference proteome</keyword>
<dbReference type="PATRIC" id="fig|69370.6.peg.3422"/>
<dbReference type="Pfam" id="PF13271">
    <property type="entry name" value="DUF4062"/>
    <property type="match status" value="1"/>
</dbReference>
<dbReference type="InterPro" id="IPR027417">
    <property type="entry name" value="P-loop_NTPase"/>
</dbReference>
<dbReference type="InterPro" id="IPR011990">
    <property type="entry name" value="TPR-like_helical_dom_sf"/>
</dbReference>
<dbReference type="EMBL" id="JYJA01000039">
    <property type="protein sequence ID" value="KJL40743.1"/>
    <property type="molecule type" value="Genomic_DNA"/>
</dbReference>
<dbReference type="PANTHER" id="PTHR47691">
    <property type="entry name" value="REGULATOR-RELATED"/>
    <property type="match status" value="1"/>
</dbReference>
<name>A0A0M2H3A5_MICTR</name>
<dbReference type="PANTHER" id="PTHR47691:SF3">
    <property type="entry name" value="HTH-TYPE TRANSCRIPTIONAL REGULATOR RV0890C-RELATED"/>
    <property type="match status" value="1"/>
</dbReference>
<dbReference type="Pfam" id="PF25872">
    <property type="entry name" value="HTH_77"/>
    <property type="match status" value="1"/>
</dbReference>